<evidence type="ECO:0000313" key="5">
    <source>
        <dbReference type="Proteomes" id="UP001497522"/>
    </source>
</evidence>
<keyword evidence="5" id="KW-1185">Reference proteome</keyword>
<dbReference type="EMBL" id="OZ023716">
    <property type="protein sequence ID" value="CAK9865254.1"/>
    <property type="molecule type" value="Genomic_DNA"/>
</dbReference>
<feature type="repeat" description="PPR" evidence="2">
    <location>
        <begin position="108"/>
        <end position="142"/>
    </location>
</feature>
<evidence type="ECO:0000313" key="4">
    <source>
        <dbReference type="EMBL" id="CAK9865254.1"/>
    </source>
</evidence>
<feature type="domain" description="DYW" evidence="3">
    <location>
        <begin position="630"/>
        <end position="722"/>
    </location>
</feature>
<dbReference type="InterPro" id="IPR011990">
    <property type="entry name" value="TPR-like_helical_dom_sf"/>
</dbReference>
<dbReference type="InterPro" id="IPR032867">
    <property type="entry name" value="DYW_dom"/>
</dbReference>
<feature type="repeat" description="PPR" evidence="2">
    <location>
        <begin position="209"/>
        <end position="243"/>
    </location>
</feature>
<feature type="repeat" description="PPR" evidence="2">
    <location>
        <begin position="314"/>
        <end position="348"/>
    </location>
</feature>
<feature type="repeat" description="PPR" evidence="2">
    <location>
        <begin position="486"/>
        <end position="520"/>
    </location>
</feature>
<organism evidence="4 5">
    <name type="scientific">Sphagnum jensenii</name>
    <dbReference type="NCBI Taxonomy" id="128206"/>
    <lineage>
        <taxon>Eukaryota</taxon>
        <taxon>Viridiplantae</taxon>
        <taxon>Streptophyta</taxon>
        <taxon>Embryophyta</taxon>
        <taxon>Bryophyta</taxon>
        <taxon>Sphagnophytina</taxon>
        <taxon>Sphagnopsida</taxon>
        <taxon>Sphagnales</taxon>
        <taxon>Sphagnaceae</taxon>
        <taxon>Sphagnum</taxon>
    </lineage>
</organism>
<proteinExistence type="predicted"/>
<keyword evidence="1" id="KW-0677">Repeat</keyword>
<feature type="repeat" description="PPR" evidence="2">
    <location>
        <begin position="415"/>
        <end position="449"/>
    </location>
</feature>
<gene>
    <name evidence="4" type="ORF">CSSPJE1EN2_LOCUS8249</name>
</gene>
<dbReference type="Pfam" id="PF13812">
    <property type="entry name" value="PPR_3"/>
    <property type="match status" value="2"/>
</dbReference>
<accession>A0ABP1ARN9</accession>
<dbReference type="InterPro" id="IPR002885">
    <property type="entry name" value="PPR_rpt"/>
</dbReference>
<dbReference type="Proteomes" id="UP001497522">
    <property type="component" value="Chromosome 15"/>
</dbReference>
<dbReference type="SUPFAM" id="SSF48452">
    <property type="entry name" value="TPR-like"/>
    <property type="match status" value="1"/>
</dbReference>
<feature type="repeat" description="PPR" evidence="2">
    <location>
        <begin position="7"/>
        <end position="41"/>
    </location>
</feature>
<dbReference type="NCBIfam" id="TIGR00756">
    <property type="entry name" value="PPR"/>
    <property type="match status" value="7"/>
</dbReference>
<dbReference type="Pfam" id="PF14432">
    <property type="entry name" value="DYW_deaminase"/>
    <property type="match status" value="1"/>
</dbReference>
<dbReference type="Gene3D" id="1.25.40.10">
    <property type="entry name" value="Tetratricopeptide repeat domain"/>
    <property type="match status" value="6"/>
</dbReference>
<feature type="repeat" description="PPR" evidence="2">
    <location>
        <begin position="283"/>
        <end position="313"/>
    </location>
</feature>
<evidence type="ECO:0000259" key="3">
    <source>
        <dbReference type="Pfam" id="PF14432"/>
    </source>
</evidence>
<evidence type="ECO:0000256" key="2">
    <source>
        <dbReference type="PROSITE-ProRule" id="PRU00708"/>
    </source>
</evidence>
<dbReference type="InterPro" id="IPR046848">
    <property type="entry name" value="E_motif"/>
</dbReference>
<feature type="repeat" description="PPR" evidence="2">
    <location>
        <begin position="384"/>
        <end position="414"/>
    </location>
</feature>
<dbReference type="InterPro" id="IPR046960">
    <property type="entry name" value="PPR_At4g14850-like_plant"/>
</dbReference>
<dbReference type="Pfam" id="PF20431">
    <property type="entry name" value="E_motif"/>
    <property type="match status" value="1"/>
</dbReference>
<protein>
    <recommendedName>
        <fullName evidence="3">DYW domain-containing protein</fullName>
    </recommendedName>
</protein>
<sequence length="722" mass="79743">MAPGTACMDSFSSRVARHVKSGQYAMALELFQQMQQEGITPDRCSFVHVLNACAGLQALEEGRHIHTQIRESGYESDVYVGSGLVDMYAKCGSIDDAWSVFNRLATWDVVSWNAVILGYSNCQQGEKALELFRQMQLEGLEPNLVTFIGVLSACANLGALDEGRTVHEQIIQSGCESNPGVCSHLIDMYARCGSIEDASRLFKMMPTWDIVAWNGMILGHVKCGQGQKALDLCREMQQEGVQPDSITFMGVLNACASIGAIDKGRHVHKQIIQKIVQSGIDSDVYMSNALIDLYAKRGSIEDAWTVFQRMSTHNVVAWNAMISGYVKCGQGQRAIELSRQMQSEGVEPDHVTFVGLLNACASIAALKEGKHVHDQIIESGCESDVFVANNLVHMYAKCGSIEDAQSVFDKMPTHNVISWNALLGGYAITGRGKEALQQFEQMCQEGVAVDSVTFIALLTACSHAGLVNEGFCYFEMMGSVHGISATPEHYACMVDLLSRAGRLGEAENLVKTMSSEPNAPVWKALLAASRVHGNVETGKQLAKRAVELDSTKAGSYVLLSNIYAAAGKWDLSRSIQQQRLSRGVRKEPGRSWIEVNGKVHSFLVDDLNHPQRAQIRAELRRLFPLMKEAGYIPDTKFVLHNVPEEEKVMRLCHHSERLAMAYGFISTPPGTILRVFKNLRVCGDCHTATKFMSKIVGRTIIVRDAKRFHHFENGLCSCNDYW</sequence>
<dbReference type="PROSITE" id="PS51375">
    <property type="entry name" value="PPR"/>
    <property type="match status" value="9"/>
</dbReference>
<feature type="repeat" description="PPR" evidence="2">
    <location>
        <begin position="143"/>
        <end position="177"/>
    </location>
</feature>
<dbReference type="PANTHER" id="PTHR24015:SF548">
    <property type="entry name" value="OS08G0340900 PROTEIN"/>
    <property type="match status" value="1"/>
</dbReference>
<dbReference type="PANTHER" id="PTHR24015">
    <property type="entry name" value="OS07G0578800 PROTEIN-RELATED"/>
    <property type="match status" value="1"/>
</dbReference>
<evidence type="ECO:0000256" key="1">
    <source>
        <dbReference type="ARBA" id="ARBA00022737"/>
    </source>
</evidence>
<name>A0ABP1ARN9_9BRYO</name>
<reference evidence="4" key="1">
    <citation type="submission" date="2024-03" db="EMBL/GenBank/DDBJ databases">
        <authorList>
            <consortium name="ELIXIR-Norway"/>
            <consortium name="Elixir Norway"/>
        </authorList>
    </citation>
    <scope>NUCLEOTIDE SEQUENCE</scope>
</reference>
<dbReference type="Pfam" id="PF13041">
    <property type="entry name" value="PPR_2"/>
    <property type="match status" value="4"/>
</dbReference>
<dbReference type="Pfam" id="PF01535">
    <property type="entry name" value="PPR"/>
    <property type="match status" value="3"/>
</dbReference>